<accession>A0A1G5ZXL7</accession>
<dbReference type="NCBIfam" id="TIGR03359">
    <property type="entry name" value="VI_chp_6"/>
    <property type="match status" value="1"/>
</dbReference>
<protein>
    <submittedName>
        <fullName evidence="1">Type VI secretion system protein ImpG</fullName>
    </submittedName>
</protein>
<dbReference type="InterPro" id="IPR010272">
    <property type="entry name" value="T6SS_TssF"/>
</dbReference>
<dbReference type="PIRSF" id="PIRSF028304">
    <property type="entry name" value="UCP028304"/>
    <property type="match status" value="1"/>
</dbReference>
<name>A0A1G5ZXL7_9HYPH</name>
<dbReference type="PANTHER" id="PTHR35370">
    <property type="entry name" value="CYTOPLASMIC PROTEIN-RELATED-RELATED"/>
    <property type="match status" value="1"/>
</dbReference>
<dbReference type="PANTHER" id="PTHR35370:SF1">
    <property type="entry name" value="TYPE VI SECRETION SYSTEM COMPONENT TSSF1"/>
    <property type="match status" value="1"/>
</dbReference>
<sequence length="628" mass="69714">MDPRLLRLYNDELAYMREMGAEFARAFPKVAGRLGMEAAGIADPYVERLLEGFAFLAARVQLKLQARFPDFTQHLLELVYPHFLAPIPSMTIVQFGPDPLAGRFEQGYVVPRGTKLLGQLASDAITHCEFRTAHDVHLWPIAVSAVDYYTTPAQISGLNLPPRQDAKAALRLRLRTTNGIPFKNLALRALTLYLAGPGGIGATVAEQLMGDASAIVARPASLPPPWQEKIPLGQLRQCCLEPDSALLPEVPRSFDGYRLLQEYFALAERTLFIELGGLANAVAMSTTESLEIVFVLDRAEPRLEHHLGTQNISLFATPAINLFERQADRIHLSDKSYEHHLVVDRMRPVDFEVQSILEMSGEGGSGEAAPIQFFPFYSISAHGREVQHSSYYTVRRESRLRSQHQRPNSARTDYGGTETFISIVDRRAAANSVNPRQLSVRCLCSNRHLPLLLPIGHKETDFTLEIGAPVSATRCLSMPTKPRHSFATGDVAWKLISHLSLNYLSITNSDRIGHGGAEALRELLRLYVDPEDAFASQQIDGIREVHSQPIVRRLPGGGQAAVARGIEIRVVLDEAAFEGVGIFPLASVLNQFFAKYVSINSFTEMAVWTLQRGKVMQWPPTIGRRTIL</sequence>
<reference evidence="1 2" key="1">
    <citation type="submission" date="2016-10" db="EMBL/GenBank/DDBJ databases">
        <authorList>
            <person name="de Groot N.N."/>
        </authorList>
    </citation>
    <scope>NUCLEOTIDE SEQUENCE [LARGE SCALE GENOMIC DNA]</scope>
    <source>
        <strain evidence="1 2">CGMCC 1.12097</strain>
    </source>
</reference>
<dbReference type="EMBL" id="FMXM01000047">
    <property type="protein sequence ID" value="SDA99534.1"/>
    <property type="molecule type" value="Genomic_DNA"/>
</dbReference>
<dbReference type="Pfam" id="PF05947">
    <property type="entry name" value="T6SS_TssF"/>
    <property type="match status" value="1"/>
</dbReference>
<dbReference type="Proteomes" id="UP000198588">
    <property type="component" value="Unassembled WGS sequence"/>
</dbReference>
<gene>
    <name evidence="1" type="ORF">SAMN02927914_06612</name>
</gene>
<dbReference type="RefSeq" id="WP_038654590.1">
    <property type="nucleotide sequence ID" value="NZ_FMXM01000047.1"/>
</dbReference>
<evidence type="ECO:0000313" key="2">
    <source>
        <dbReference type="Proteomes" id="UP000198588"/>
    </source>
</evidence>
<organism evidence="1 2">
    <name type="scientific">Mesorhizobium qingshengii</name>
    <dbReference type="NCBI Taxonomy" id="1165689"/>
    <lineage>
        <taxon>Bacteria</taxon>
        <taxon>Pseudomonadati</taxon>
        <taxon>Pseudomonadota</taxon>
        <taxon>Alphaproteobacteria</taxon>
        <taxon>Hyphomicrobiales</taxon>
        <taxon>Phyllobacteriaceae</taxon>
        <taxon>Mesorhizobium</taxon>
    </lineage>
</organism>
<dbReference type="AlphaFoldDB" id="A0A1G5ZXL7"/>
<evidence type="ECO:0000313" key="1">
    <source>
        <dbReference type="EMBL" id="SDA99534.1"/>
    </source>
</evidence>
<proteinExistence type="predicted"/>
<dbReference type="OrthoDB" id="9763676at2"/>
<dbReference type="STRING" id="1165689.SAMN02927914_06612"/>